<dbReference type="EMBL" id="MBDO02000006">
    <property type="protein sequence ID" value="RLN69240.1"/>
    <property type="molecule type" value="Genomic_DNA"/>
</dbReference>
<organism evidence="3 4">
    <name type="scientific">Phytophthora kernoviae</name>
    <dbReference type="NCBI Taxonomy" id="325452"/>
    <lineage>
        <taxon>Eukaryota</taxon>
        <taxon>Sar</taxon>
        <taxon>Stramenopiles</taxon>
        <taxon>Oomycota</taxon>
        <taxon>Peronosporomycetes</taxon>
        <taxon>Peronosporales</taxon>
        <taxon>Peronosporaceae</taxon>
        <taxon>Phytophthora</taxon>
    </lineage>
</organism>
<dbReference type="GO" id="GO:0005881">
    <property type="term" value="C:cytoplasmic microtubule"/>
    <property type="evidence" value="ECO:0007669"/>
    <property type="project" value="TreeGrafter"/>
</dbReference>
<gene>
    <name evidence="2" type="ORF">BBJ29_001018</name>
    <name evidence="3" type="ORF">BBP00_00000479</name>
</gene>
<dbReference type="EMBL" id="MBAD02000800">
    <property type="protein sequence ID" value="RLN62660.1"/>
    <property type="molecule type" value="Genomic_DNA"/>
</dbReference>
<dbReference type="PANTHER" id="PTHR21567">
    <property type="entry name" value="CLASP"/>
    <property type="match status" value="1"/>
</dbReference>
<dbReference type="OrthoDB" id="63891at2759"/>
<evidence type="ECO:0000313" key="2">
    <source>
        <dbReference type="EMBL" id="RLN62660.1"/>
    </source>
</evidence>
<dbReference type="Proteomes" id="UP000277300">
    <property type="component" value="Unassembled WGS sequence"/>
</dbReference>
<dbReference type="InterPro" id="IPR016024">
    <property type="entry name" value="ARM-type_fold"/>
</dbReference>
<dbReference type="PANTHER" id="PTHR21567:SF87">
    <property type="entry name" value="CRESCERIN-LIKE PROTEIN CHE-12"/>
    <property type="match status" value="1"/>
</dbReference>
<comment type="caution">
    <text evidence="3">The sequence shown here is derived from an EMBL/GenBank/DDBJ whole genome shotgun (WGS) entry which is preliminary data.</text>
</comment>
<dbReference type="Gene3D" id="1.25.10.10">
    <property type="entry name" value="Leucine-rich Repeat Variant"/>
    <property type="match status" value="2"/>
</dbReference>
<proteinExistence type="predicted"/>
<evidence type="ECO:0000313" key="3">
    <source>
        <dbReference type="EMBL" id="RLN69240.1"/>
    </source>
</evidence>
<reference evidence="4 5" key="1">
    <citation type="submission" date="2018-07" db="EMBL/GenBank/DDBJ databases">
        <title>Genome sequencing of oomycete isolates from Chile give support for New Zealand origin for Phytophthora kernoviae and make available the first Nothophytophthora sp. genome.</title>
        <authorList>
            <person name="Studholme D.J."/>
            <person name="Sanfuentes E."/>
            <person name="Panda P."/>
            <person name="Hill R."/>
            <person name="Sambles C."/>
            <person name="Grant M."/>
            <person name="Williams N.M."/>
            <person name="Mcdougal R.L."/>
        </authorList>
    </citation>
    <scope>NUCLEOTIDE SEQUENCE [LARGE SCALE GENOMIC DNA]</scope>
    <source>
        <strain evidence="3">Chile6</strain>
        <strain evidence="2">Chile7</strain>
    </source>
</reference>
<evidence type="ECO:0000256" key="1">
    <source>
        <dbReference type="SAM" id="MobiDB-lite"/>
    </source>
</evidence>
<dbReference type="GO" id="GO:0000226">
    <property type="term" value="P:microtubule cytoskeleton organization"/>
    <property type="evidence" value="ECO:0007669"/>
    <property type="project" value="TreeGrafter"/>
</dbReference>
<accession>A0A3F2S3W9</accession>
<evidence type="ECO:0000313" key="4">
    <source>
        <dbReference type="Proteomes" id="UP000277300"/>
    </source>
</evidence>
<evidence type="ECO:0008006" key="6">
    <source>
        <dbReference type="Google" id="ProtNLM"/>
    </source>
</evidence>
<evidence type="ECO:0000313" key="5">
    <source>
        <dbReference type="Proteomes" id="UP000284657"/>
    </source>
</evidence>
<feature type="region of interest" description="Disordered" evidence="1">
    <location>
        <begin position="1"/>
        <end position="78"/>
    </location>
</feature>
<dbReference type="GO" id="GO:0008017">
    <property type="term" value="F:microtubule binding"/>
    <property type="evidence" value="ECO:0007669"/>
    <property type="project" value="TreeGrafter"/>
</dbReference>
<protein>
    <recommendedName>
        <fullName evidence="6">TOG domain-containing protein</fullName>
    </recommendedName>
</protein>
<dbReference type="AlphaFoldDB" id="A0A3F2S3W9"/>
<dbReference type="Proteomes" id="UP000284657">
    <property type="component" value="Unassembled WGS sequence"/>
</dbReference>
<dbReference type="SUPFAM" id="SSF48371">
    <property type="entry name" value="ARM repeat"/>
    <property type="match status" value="1"/>
</dbReference>
<name>A0A3F2S3W9_9STRA</name>
<sequence>MSLATRKRLEAKAKQDAQVIDNNSNNMASPERMDSFAEMEVADSKKPKKNASSKATLKAGSEGDAKARPFGSGKQEPRYLEPHEITPLANPKQALNKVLAQLCNDNWETNFEALNTVRRLATHHVGLVDSGMVHAITTEILKQVPNLRSTVSKNALLALESMMIDLFDLLIKRLDDGNAKVNMLALECMEKIIPAVGNGMEQVLPNFVPVVAKNLASNARMYSR</sequence>
<dbReference type="InterPro" id="IPR011989">
    <property type="entry name" value="ARM-like"/>
</dbReference>